<dbReference type="EMBL" id="JAASQP010000001">
    <property type="protein sequence ID" value="NIJ22521.1"/>
    <property type="molecule type" value="Genomic_DNA"/>
</dbReference>
<proteinExistence type="predicted"/>
<comment type="caution">
    <text evidence="1">The sequence shown here is derived from an EMBL/GenBank/DDBJ whole genome shotgun (WGS) entry which is preliminary data.</text>
</comment>
<evidence type="ECO:0000313" key="1">
    <source>
        <dbReference type="EMBL" id="NIJ22521.1"/>
    </source>
</evidence>
<sequence length="163" mass="18320">MDDLAERLEPSSRWPRSPAVYRDDYAKLRHIRDIHRHYLVHPASGWTKAVRPRANGHGMTFMRSADDWAHLQVIDHSLEVECQIGPVKFVTLFGELRIELDLRIPATLAEACVGRAASTIIDHAALRGRGWPIVAVEDPEPAVLGQTLIVATNAAAYRMPWAR</sequence>
<keyword evidence="2" id="KW-1185">Reference proteome</keyword>
<gene>
    <name evidence="1" type="ORF">FHT01_000063</name>
</gene>
<dbReference type="RefSeq" id="WP_140047752.1">
    <property type="nucleotide sequence ID" value="NZ_BAAAEV010000001.1"/>
</dbReference>
<protein>
    <submittedName>
        <fullName evidence="1">Uncharacterized protein</fullName>
    </submittedName>
</protein>
<organism evidence="1 2">
    <name type="scientific">Sphingomonas japonica</name>
    <dbReference type="NCBI Taxonomy" id="511662"/>
    <lineage>
        <taxon>Bacteria</taxon>
        <taxon>Pseudomonadati</taxon>
        <taxon>Pseudomonadota</taxon>
        <taxon>Alphaproteobacteria</taxon>
        <taxon>Sphingomonadales</taxon>
        <taxon>Sphingomonadaceae</taxon>
        <taxon>Sphingomonas</taxon>
    </lineage>
</organism>
<reference evidence="1 2" key="1">
    <citation type="submission" date="2020-03" db="EMBL/GenBank/DDBJ databases">
        <title>Genomic Encyclopedia of Type Strains, Phase IV (KMG-IV): sequencing the most valuable type-strain genomes for metagenomic binning, comparative biology and taxonomic classification.</title>
        <authorList>
            <person name="Goeker M."/>
        </authorList>
    </citation>
    <scope>NUCLEOTIDE SEQUENCE [LARGE SCALE GENOMIC DNA]</scope>
    <source>
        <strain evidence="1 2">DSM 22753</strain>
    </source>
</reference>
<evidence type="ECO:0000313" key="2">
    <source>
        <dbReference type="Proteomes" id="UP000788153"/>
    </source>
</evidence>
<name>A0ABX0TYC3_9SPHN</name>
<accession>A0ABX0TYC3</accession>
<dbReference type="Proteomes" id="UP000788153">
    <property type="component" value="Unassembled WGS sequence"/>
</dbReference>